<feature type="compositionally biased region" description="Polar residues" evidence="1">
    <location>
        <begin position="1"/>
        <end position="18"/>
    </location>
</feature>
<sequence>MHQSIMNVAKNQTEQATGEGNPARKKGRASTAKSRRMNGLATENVVNDSTTKRKALHLADNHRTVERRGRAGGWKDGWTMVRPIEGDGRRLTGDWTDSRPGSGSLSFIDDCAV</sequence>
<proteinExistence type="predicted"/>
<name>A0A2R6WLS4_MARPO</name>
<organism evidence="2 3">
    <name type="scientific">Marchantia polymorpha</name>
    <name type="common">Common liverwort</name>
    <name type="synonym">Marchantia aquatica</name>
    <dbReference type="NCBI Taxonomy" id="3197"/>
    <lineage>
        <taxon>Eukaryota</taxon>
        <taxon>Viridiplantae</taxon>
        <taxon>Streptophyta</taxon>
        <taxon>Embryophyta</taxon>
        <taxon>Marchantiophyta</taxon>
        <taxon>Marchantiopsida</taxon>
        <taxon>Marchantiidae</taxon>
        <taxon>Marchantiales</taxon>
        <taxon>Marchantiaceae</taxon>
        <taxon>Marchantia</taxon>
    </lineage>
</organism>
<dbReference type="AlphaFoldDB" id="A0A2R6WLS4"/>
<reference evidence="3" key="1">
    <citation type="journal article" date="2017" name="Cell">
        <title>Insights into land plant evolution garnered from the Marchantia polymorpha genome.</title>
        <authorList>
            <person name="Bowman J.L."/>
            <person name="Kohchi T."/>
            <person name="Yamato K.T."/>
            <person name="Jenkins J."/>
            <person name="Shu S."/>
            <person name="Ishizaki K."/>
            <person name="Yamaoka S."/>
            <person name="Nishihama R."/>
            <person name="Nakamura Y."/>
            <person name="Berger F."/>
            <person name="Adam C."/>
            <person name="Aki S.S."/>
            <person name="Althoff F."/>
            <person name="Araki T."/>
            <person name="Arteaga-Vazquez M.A."/>
            <person name="Balasubrmanian S."/>
            <person name="Barry K."/>
            <person name="Bauer D."/>
            <person name="Boehm C.R."/>
            <person name="Briginshaw L."/>
            <person name="Caballero-Perez J."/>
            <person name="Catarino B."/>
            <person name="Chen F."/>
            <person name="Chiyoda S."/>
            <person name="Chovatia M."/>
            <person name="Davies K.M."/>
            <person name="Delmans M."/>
            <person name="Demura T."/>
            <person name="Dierschke T."/>
            <person name="Dolan L."/>
            <person name="Dorantes-Acosta A.E."/>
            <person name="Eklund D.M."/>
            <person name="Florent S.N."/>
            <person name="Flores-Sandoval E."/>
            <person name="Fujiyama A."/>
            <person name="Fukuzawa H."/>
            <person name="Galik B."/>
            <person name="Grimanelli D."/>
            <person name="Grimwood J."/>
            <person name="Grossniklaus U."/>
            <person name="Hamada T."/>
            <person name="Haseloff J."/>
            <person name="Hetherington A.J."/>
            <person name="Higo A."/>
            <person name="Hirakawa Y."/>
            <person name="Hundley H.N."/>
            <person name="Ikeda Y."/>
            <person name="Inoue K."/>
            <person name="Inoue S.I."/>
            <person name="Ishida S."/>
            <person name="Jia Q."/>
            <person name="Kakita M."/>
            <person name="Kanazawa T."/>
            <person name="Kawai Y."/>
            <person name="Kawashima T."/>
            <person name="Kennedy M."/>
            <person name="Kinose K."/>
            <person name="Kinoshita T."/>
            <person name="Kohara Y."/>
            <person name="Koide E."/>
            <person name="Komatsu K."/>
            <person name="Kopischke S."/>
            <person name="Kubo M."/>
            <person name="Kyozuka J."/>
            <person name="Lagercrantz U."/>
            <person name="Lin S.S."/>
            <person name="Lindquist E."/>
            <person name="Lipzen A.M."/>
            <person name="Lu C.W."/>
            <person name="De Luna E."/>
            <person name="Martienssen R.A."/>
            <person name="Minamino N."/>
            <person name="Mizutani M."/>
            <person name="Mizutani M."/>
            <person name="Mochizuki N."/>
            <person name="Monte I."/>
            <person name="Mosher R."/>
            <person name="Nagasaki H."/>
            <person name="Nakagami H."/>
            <person name="Naramoto S."/>
            <person name="Nishitani K."/>
            <person name="Ohtani M."/>
            <person name="Okamoto T."/>
            <person name="Okumura M."/>
            <person name="Phillips J."/>
            <person name="Pollak B."/>
            <person name="Reinders A."/>
            <person name="Rovekamp M."/>
            <person name="Sano R."/>
            <person name="Sawa S."/>
            <person name="Schmid M.W."/>
            <person name="Shirakawa M."/>
            <person name="Solano R."/>
            <person name="Spunde A."/>
            <person name="Suetsugu N."/>
            <person name="Sugano S."/>
            <person name="Sugiyama A."/>
            <person name="Sun R."/>
            <person name="Suzuki Y."/>
            <person name="Takenaka M."/>
            <person name="Takezawa D."/>
            <person name="Tomogane H."/>
            <person name="Tsuzuki M."/>
            <person name="Ueda T."/>
            <person name="Umeda M."/>
            <person name="Ward J.M."/>
            <person name="Watanabe Y."/>
            <person name="Yazaki K."/>
            <person name="Yokoyama R."/>
            <person name="Yoshitake Y."/>
            <person name="Yotsui I."/>
            <person name="Zachgo S."/>
            <person name="Schmutz J."/>
        </authorList>
    </citation>
    <scope>NUCLEOTIDE SEQUENCE [LARGE SCALE GENOMIC DNA]</scope>
    <source>
        <strain evidence="3">Tak-1</strain>
    </source>
</reference>
<dbReference type="EMBL" id="KZ772748">
    <property type="protein sequence ID" value="PTQ34811.1"/>
    <property type="molecule type" value="Genomic_DNA"/>
</dbReference>
<evidence type="ECO:0000313" key="2">
    <source>
        <dbReference type="EMBL" id="PTQ34811.1"/>
    </source>
</evidence>
<evidence type="ECO:0000313" key="3">
    <source>
        <dbReference type="Proteomes" id="UP000244005"/>
    </source>
</evidence>
<accession>A0A2R6WLS4</accession>
<feature type="compositionally biased region" description="Basic residues" evidence="1">
    <location>
        <begin position="23"/>
        <end position="36"/>
    </location>
</feature>
<feature type="region of interest" description="Disordered" evidence="1">
    <location>
        <begin position="1"/>
        <end position="51"/>
    </location>
</feature>
<gene>
    <name evidence="2" type="ORF">MARPO_0076s0051</name>
</gene>
<keyword evidence="3" id="KW-1185">Reference proteome</keyword>
<feature type="region of interest" description="Disordered" evidence="1">
    <location>
        <begin position="63"/>
        <end position="113"/>
    </location>
</feature>
<evidence type="ECO:0000256" key="1">
    <source>
        <dbReference type="SAM" id="MobiDB-lite"/>
    </source>
</evidence>
<protein>
    <submittedName>
        <fullName evidence="2">Uncharacterized protein</fullName>
    </submittedName>
</protein>
<dbReference type="Proteomes" id="UP000244005">
    <property type="component" value="Unassembled WGS sequence"/>
</dbReference>